<evidence type="ECO:0000256" key="1">
    <source>
        <dbReference type="SAM" id="MobiDB-lite"/>
    </source>
</evidence>
<proteinExistence type="predicted"/>
<reference evidence="2" key="1">
    <citation type="submission" date="2018-05" db="EMBL/GenBank/DDBJ databases">
        <authorList>
            <person name="Lanie J.A."/>
            <person name="Ng W.-L."/>
            <person name="Kazmierczak K.M."/>
            <person name="Andrzejewski T.M."/>
            <person name="Davidsen T.M."/>
            <person name="Wayne K.J."/>
            <person name="Tettelin H."/>
            <person name="Glass J.I."/>
            <person name="Rusch D."/>
            <person name="Podicherti R."/>
            <person name="Tsui H.-C.T."/>
            <person name="Winkler M.E."/>
        </authorList>
    </citation>
    <scope>NUCLEOTIDE SEQUENCE</scope>
</reference>
<sequence length="115" mass="13110">MKNKEQNQMNKKNYKERGNASLSDNMKYLNDSVSHIEINRFAGASDMMYQVVAKALTINVVTGKKAFVIWAVQEDKDFETAVQKAKDELRNRIVMGAPVLQHASPDEDVRTLTEY</sequence>
<name>A0A382WEJ6_9ZZZZ</name>
<protein>
    <submittedName>
        <fullName evidence="2">Uncharacterized protein</fullName>
    </submittedName>
</protein>
<evidence type="ECO:0000313" key="2">
    <source>
        <dbReference type="EMBL" id="SVD57192.1"/>
    </source>
</evidence>
<dbReference type="AlphaFoldDB" id="A0A382WEJ6"/>
<accession>A0A382WEJ6</accession>
<feature type="compositionally biased region" description="Low complexity" evidence="1">
    <location>
        <begin position="1"/>
        <end position="11"/>
    </location>
</feature>
<dbReference type="EMBL" id="UINC01159218">
    <property type="protein sequence ID" value="SVD57192.1"/>
    <property type="molecule type" value="Genomic_DNA"/>
</dbReference>
<organism evidence="2">
    <name type="scientific">marine metagenome</name>
    <dbReference type="NCBI Taxonomy" id="408172"/>
    <lineage>
        <taxon>unclassified sequences</taxon>
        <taxon>metagenomes</taxon>
        <taxon>ecological metagenomes</taxon>
    </lineage>
</organism>
<gene>
    <name evidence="2" type="ORF">METZ01_LOCUS410046</name>
</gene>
<feature type="region of interest" description="Disordered" evidence="1">
    <location>
        <begin position="1"/>
        <end position="20"/>
    </location>
</feature>